<dbReference type="InterPro" id="IPR014710">
    <property type="entry name" value="RmlC-like_jellyroll"/>
</dbReference>
<comment type="caution">
    <text evidence="2">The sequence shown here is derived from an EMBL/GenBank/DDBJ whole genome shotgun (WGS) entry which is preliminary data.</text>
</comment>
<dbReference type="Pfam" id="PF15977">
    <property type="entry name" value="HTH_46"/>
    <property type="match status" value="1"/>
</dbReference>
<evidence type="ECO:0000259" key="1">
    <source>
        <dbReference type="Pfam" id="PF15977"/>
    </source>
</evidence>
<keyword evidence="3" id="KW-1185">Reference proteome</keyword>
<dbReference type="Gene3D" id="2.60.120.10">
    <property type="entry name" value="Jelly Rolls"/>
    <property type="match status" value="1"/>
</dbReference>
<dbReference type="InterPro" id="IPR041687">
    <property type="entry name" value="HTH_46"/>
</dbReference>
<sequence length="208" mass="23366">MDEKALTPPALNTPHPWSKTLVEALLPFVTPRTYRKGIRLDFLEANTPVCRLILSGSVEVHRTADHLLVVRAPSFTILGLGVTGSYIITAEPCKIATLPLVEVHQHIQELGLWEVLAKHMVVVSSKLFSYSRQLSAPTAYEVICSQLIELMHESESLRKTLSVERFIRDRTHLSRSSIMKILADLKLGGYISIENGRLIAIHHLPQKY</sequence>
<evidence type="ECO:0000313" key="3">
    <source>
        <dbReference type="Proteomes" id="UP000475079"/>
    </source>
</evidence>
<protein>
    <recommendedName>
        <fullName evidence="1">IprA winged helix-turn-helix domain-containing protein</fullName>
    </recommendedName>
</protein>
<dbReference type="Proteomes" id="UP000475079">
    <property type="component" value="Unassembled WGS sequence"/>
</dbReference>
<name>A0A6L5E523_9ENTR</name>
<feature type="domain" description="IprA winged helix-turn-helix" evidence="1">
    <location>
        <begin position="139"/>
        <end position="206"/>
    </location>
</feature>
<gene>
    <name evidence="2" type="ORF">GBB84_05765</name>
</gene>
<proteinExistence type="predicted"/>
<dbReference type="EMBL" id="WHIY01000003">
    <property type="protein sequence ID" value="MPQ50416.1"/>
    <property type="molecule type" value="Genomic_DNA"/>
</dbReference>
<dbReference type="AlphaFoldDB" id="A0A6L5E523"/>
<accession>A0A6L5E523</accession>
<reference evidence="2 3" key="1">
    <citation type="submission" date="2019-10" db="EMBL/GenBank/DDBJ databases">
        <title>Characterization of a new Citrobacter species.</title>
        <authorList>
            <person name="Goncalves Ribeiro T."/>
            <person name="Izdebski R."/>
            <person name="Urbanowicz P."/>
            <person name="Carmeli Y."/>
            <person name="Gniadkowski M."/>
            <person name="Peixe L."/>
        </authorList>
    </citation>
    <scope>NUCLEOTIDE SEQUENCE [LARGE SCALE GENOMIC DNA]</scope>
    <source>
        <strain evidence="2 3">NMI7905_11</strain>
    </source>
</reference>
<dbReference type="RefSeq" id="WP_152404405.1">
    <property type="nucleotide sequence ID" value="NZ_WHIY01000003.1"/>
</dbReference>
<organism evidence="2 3">
    <name type="scientific">Citrobacter telavivensis</name>
    <dbReference type="NCBI Taxonomy" id="2653932"/>
    <lineage>
        <taxon>Bacteria</taxon>
        <taxon>Pseudomonadati</taxon>
        <taxon>Pseudomonadota</taxon>
        <taxon>Gammaproteobacteria</taxon>
        <taxon>Enterobacterales</taxon>
        <taxon>Enterobacteriaceae</taxon>
        <taxon>Citrobacter</taxon>
    </lineage>
</organism>
<evidence type="ECO:0000313" key="2">
    <source>
        <dbReference type="EMBL" id="MPQ50416.1"/>
    </source>
</evidence>